<evidence type="ECO:0000313" key="1">
    <source>
        <dbReference type="EMBL" id="KAK3045341.1"/>
    </source>
</evidence>
<gene>
    <name evidence="1" type="ORF">LTS18_014001</name>
</gene>
<accession>A0ACC3CVQ5</accession>
<proteinExistence type="predicted"/>
<keyword evidence="2" id="KW-1185">Reference proteome</keyword>
<protein>
    <submittedName>
        <fullName evidence="1">Uncharacterized protein</fullName>
    </submittedName>
</protein>
<dbReference type="EMBL" id="JAWDJW010010742">
    <property type="protein sequence ID" value="KAK3045341.1"/>
    <property type="molecule type" value="Genomic_DNA"/>
</dbReference>
<feature type="non-terminal residue" evidence="1">
    <location>
        <position position="1"/>
    </location>
</feature>
<organism evidence="1 2">
    <name type="scientific">Coniosporium uncinatum</name>
    <dbReference type="NCBI Taxonomy" id="93489"/>
    <lineage>
        <taxon>Eukaryota</taxon>
        <taxon>Fungi</taxon>
        <taxon>Dikarya</taxon>
        <taxon>Ascomycota</taxon>
        <taxon>Pezizomycotina</taxon>
        <taxon>Dothideomycetes</taxon>
        <taxon>Dothideomycetes incertae sedis</taxon>
        <taxon>Coniosporium</taxon>
    </lineage>
</organism>
<sequence>RTPRGPASAGTVRAELNAVVDNGIDCFDRGIQLLEQFKRLYVLSRLYQSKKQASNVLATWRRILDGEEDRGGDFIDGENELRKYLTKIRDKNVMKEYGTWLANRRPKLGVQVFADDHARVTFAPSEALELLRERAPAAVKEYLEYLVFGKKQTQHANELIAYYLNIVIDELRNEDKSRAVLLSTYETYRALRPPKPTYRQFISDNAIDAEWWRSRLRLLQLLGSSQGAASSYDVPEILERLKPYEQEMVPEMIILNGRQGRHEEAIRLLTHGLGDFDTAISYCLLGGSSIFRSVDGTTSDRERPSREEQAKLFNYLLHEFFRIEDLTGRIERTSELLERFGGWFDVEDVLEMIPDGWSLSIFSSFLANSVRRLVKERSETTVAKALSGAVNLRVAAEMIDKVEAKRPVIENAT</sequence>
<comment type="caution">
    <text evidence="1">The sequence shown here is derived from an EMBL/GenBank/DDBJ whole genome shotgun (WGS) entry which is preliminary data.</text>
</comment>
<dbReference type="Proteomes" id="UP001186974">
    <property type="component" value="Unassembled WGS sequence"/>
</dbReference>
<reference evidence="1" key="1">
    <citation type="submission" date="2024-09" db="EMBL/GenBank/DDBJ databases">
        <title>Black Yeasts Isolated from many extreme environments.</title>
        <authorList>
            <person name="Coleine C."/>
            <person name="Stajich J.E."/>
            <person name="Selbmann L."/>
        </authorList>
    </citation>
    <scope>NUCLEOTIDE SEQUENCE</scope>
    <source>
        <strain evidence="1">CCFEE 5737</strain>
    </source>
</reference>
<evidence type="ECO:0000313" key="2">
    <source>
        <dbReference type="Proteomes" id="UP001186974"/>
    </source>
</evidence>
<name>A0ACC3CVQ5_9PEZI</name>